<proteinExistence type="predicted"/>
<evidence type="ECO:0000313" key="2">
    <source>
        <dbReference type="EMBL" id="KAB1990198.1"/>
    </source>
</evidence>
<dbReference type="AlphaFoldDB" id="A0A7J5DN99"/>
<sequence>MNDIGTAPSPPPHVRFTYAMGGALQGLVQVPDCWRSGIFDDIRHIGRYVEGSRSLGPDEQEVHLSPGRNTAEIMDSWKPDPDGRKVRLPGAGTWTEVIGRPGALALRAASPATRPERREMVLDFLEMWAGTPFADPAYRFRVGRLDGTTSFNARDHQGASFGLYLPAARRNLYFEAVLPDGEAAPRPEEPLDVVDRHHHWGTPGQLLRLVELVRERGPVAWDADAVLALSEATGMSRPAAALVLAGNPGTGSYHGSSFLDQHERAVLGFKSGELDSAQAESSWILRNEGRLDLLADVMPEDPADLWEPGGVARLAERTAAVWAQQHGVRPAPPWSTWQAAVALEAEVPATRLCHLFLDPTDSALPPDSQPQVRSGRPEPRRPYTPWEFMGKYGAHTVANAVFAGLAWAYTDLPAGDPVREGMPEAARHLREVLARDDAQAGLLHPNLIHSRNGSERWDWLTDGTCDRITARVATGDLPPGRYESDPRACVPELVTDVAAALGLSEDAATLYLQLLVLPVPSDRNVRRWNAWSPARHKTAAAELVERGLVVEDRRARAGRKHFLPGPWAHAKKPLPPMETWKAPLIGAKAHTYGKHEVYAFELLPGTLPELFTEAWRLVREAKGPTA</sequence>
<dbReference type="Proteomes" id="UP000442990">
    <property type="component" value="Unassembled WGS sequence"/>
</dbReference>
<dbReference type="EMBL" id="WBKG01000002">
    <property type="protein sequence ID" value="KAB1990198.1"/>
    <property type="molecule type" value="Genomic_DNA"/>
</dbReference>
<keyword evidence="3" id="KW-1185">Reference proteome</keyword>
<evidence type="ECO:0000313" key="3">
    <source>
        <dbReference type="Proteomes" id="UP000442990"/>
    </source>
</evidence>
<dbReference type="RefSeq" id="WP_151467792.1">
    <property type="nucleotide sequence ID" value="NZ_WBKG01000002.1"/>
</dbReference>
<gene>
    <name evidence="2" type="ORF">F8144_03890</name>
</gene>
<accession>A0A7J5DN99</accession>
<name>A0A7J5DN99_9ACTN</name>
<feature type="region of interest" description="Disordered" evidence="1">
    <location>
        <begin position="358"/>
        <end position="381"/>
    </location>
</feature>
<reference evidence="2 3" key="1">
    <citation type="submission" date="2019-09" db="EMBL/GenBank/DDBJ databases">
        <title>Isolation and identification of active actinomycetes.</title>
        <authorList>
            <person name="Yu Z."/>
            <person name="Han C."/>
            <person name="Yu B."/>
        </authorList>
    </citation>
    <scope>NUCLEOTIDE SEQUENCE [LARGE SCALE GENOMIC DNA]</scope>
    <source>
        <strain evidence="2 3">NEAU-H2</strain>
    </source>
</reference>
<organism evidence="2 3">
    <name type="scientific">Streptomyces triticiradicis</name>
    <dbReference type="NCBI Taxonomy" id="2651189"/>
    <lineage>
        <taxon>Bacteria</taxon>
        <taxon>Bacillati</taxon>
        <taxon>Actinomycetota</taxon>
        <taxon>Actinomycetes</taxon>
        <taxon>Kitasatosporales</taxon>
        <taxon>Streptomycetaceae</taxon>
        <taxon>Streptomyces</taxon>
    </lineage>
</organism>
<protein>
    <submittedName>
        <fullName evidence="2">Uncharacterized protein</fullName>
    </submittedName>
</protein>
<comment type="caution">
    <text evidence="2">The sequence shown here is derived from an EMBL/GenBank/DDBJ whole genome shotgun (WGS) entry which is preliminary data.</text>
</comment>
<evidence type="ECO:0000256" key="1">
    <source>
        <dbReference type="SAM" id="MobiDB-lite"/>
    </source>
</evidence>